<gene>
    <name evidence="2" type="ORF">WBA_LOCUS10553</name>
</gene>
<dbReference type="Proteomes" id="UP000270924">
    <property type="component" value="Unassembled WGS sequence"/>
</dbReference>
<protein>
    <submittedName>
        <fullName evidence="2">Uncharacterized protein</fullName>
    </submittedName>
</protein>
<proteinExistence type="predicted"/>
<name>A0A3P7ETB7_WUCBA</name>
<dbReference type="PROSITE" id="PS51257">
    <property type="entry name" value="PROKAR_LIPOPROTEIN"/>
    <property type="match status" value="1"/>
</dbReference>
<evidence type="ECO:0000256" key="1">
    <source>
        <dbReference type="SAM" id="Phobius"/>
    </source>
</evidence>
<organism evidence="2 3">
    <name type="scientific">Wuchereria bancrofti</name>
    <dbReference type="NCBI Taxonomy" id="6293"/>
    <lineage>
        <taxon>Eukaryota</taxon>
        <taxon>Metazoa</taxon>
        <taxon>Ecdysozoa</taxon>
        <taxon>Nematoda</taxon>
        <taxon>Chromadorea</taxon>
        <taxon>Rhabditida</taxon>
        <taxon>Spirurina</taxon>
        <taxon>Spiruromorpha</taxon>
        <taxon>Filarioidea</taxon>
        <taxon>Onchocercidae</taxon>
        <taxon>Wuchereria</taxon>
    </lineage>
</organism>
<keyword evidence="1" id="KW-1133">Transmembrane helix</keyword>
<keyword evidence="3" id="KW-1185">Reference proteome</keyword>
<evidence type="ECO:0000313" key="2">
    <source>
        <dbReference type="EMBL" id="VDM19429.1"/>
    </source>
</evidence>
<keyword evidence="1" id="KW-0472">Membrane</keyword>
<dbReference type="InParanoid" id="A0A3P7ETB7"/>
<sequence>MKNEVRTTVIVSVVLVGVLAVSGIIGCMIIKRRRKGMEGIEAIQEREALQKYLETGVEIDQETMDVNMDPRMRQKLMSTRSRHRKERSSLPLNSRRLRFSKFQSSGQQSSNINVNDEVEIFHTKLIMPTVSTTPYTDNLTCRFVNSLLRIKSFQISALF</sequence>
<feature type="transmembrane region" description="Helical" evidence="1">
    <location>
        <begin position="6"/>
        <end position="30"/>
    </location>
</feature>
<dbReference type="OMA" id="QSTNTHI"/>
<dbReference type="EMBL" id="UYWW01012186">
    <property type="protein sequence ID" value="VDM19429.1"/>
    <property type="molecule type" value="Genomic_DNA"/>
</dbReference>
<keyword evidence="1" id="KW-0812">Transmembrane</keyword>
<evidence type="ECO:0000313" key="3">
    <source>
        <dbReference type="Proteomes" id="UP000270924"/>
    </source>
</evidence>
<dbReference type="AlphaFoldDB" id="A0A3P7ETB7"/>
<dbReference type="OrthoDB" id="5868418at2759"/>
<reference evidence="2 3" key="1">
    <citation type="submission" date="2018-11" db="EMBL/GenBank/DDBJ databases">
        <authorList>
            <consortium name="Pathogen Informatics"/>
        </authorList>
    </citation>
    <scope>NUCLEOTIDE SEQUENCE [LARGE SCALE GENOMIC DNA]</scope>
</reference>
<accession>A0A3P7ETB7</accession>